<evidence type="ECO:0000313" key="1">
    <source>
        <dbReference type="EMBL" id="KIL55566.1"/>
    </source>
</evidence>
<organism evidence="1 2">
    <name type="scientific">Amanita muscaria (strain Koide BX008)</name>
    <dbReference type="NCBI Taxonomy" id="946122"/>
    <lineage>
        <taxon>Eukaryota</taxon>
        <taxon>Fungi</taxon>
        <taxon>Dikarya</taxon>
        <taxon>Basidiomycota</taxon>
        <taxon>Agaricomycotina</taxon>
        <taxon>Agaricomycetes</taxon>
        <taxon>Agaricomycetidae</taxon>
        <taxon>Agaricales</taxon>
        <taxon>Pluteineae</taxon>
        <taxon>Amanitaceae</taxon>
        <taxon>Amanita</taxon>
    </lineage>
</organism>
<reference evidence="1 2" key="1">
    <citation type="submission" date="2014-04" db="EMBL/GenBank/DDBJ databases">
        <title>Evolutionary Origins and Diversification of the Mycorrhizal Mutualists.</title>
        <authorList>
            <consortium name="DOE Joint Genome Institute"/>
            <consortium name="Mycorrhizal Genomics Consortium"/>
            <person name="Kohler A."/>
            <person name="Kuo A."/>
            <person name="Nagy L.G."/>
            <person name="Floudas D."/>
            <person name="Copeland A."/>
            <person name="Barry K.W."/>
            <person name="Cichocki N."/>
            <person name="Veneault-Fourrey C."/>
            <person name="LaButti K."/>
            <person name="Lindquist E.A."/>
            <person name="Lipzen A."/>
            <person name="Lundell T."/>
            <person name="Morin E."/>
            <person name="Murat C."/>
            <person name="Riley R."/>
            <person name="Ohm R."/>
            <person name="Sun H."/>
            <person name="Tunlid A."/>
            <person name="Henrissat B."/>
            <person name="Grigoriev I.V."/>
            <person name="Hibbett D.S."/>
            <person name="Martin F."/>
        </authorList>
    </citation>
    <scope>NUCLEOTIDE SEQUENCE [LARGE SCALE GENOMIC DNA]</scope>
    <source>
        <strain evidence="1 2">Koide BX008</strain>
    </source>
</reference>
<proteinExistence type="predicted"/>
<dbReference type="EMBL" id="KN818499">
    <property type="protein sequence ID" value="KIL55566.1"/>
    <property type="molecule type" value="Genomic_DNA"/>
</dbReference>
<dbReference type="HOGENOM" id="CLU_2468571_0_0_1"/>
<protein>
    <submittedName>
        <fullName evidence="1">Uncharacterized protein</fullName>
    </submittedName>
</protein>
<gene>
    <name evidence="1" type="ORF">M378DRAFT_17828</name>
</gene>
<evidence type="ECO:0000313" key="2">
    <source>
        <dbReference type="Proteomes" id="UP000054549"/>
    </source>
</evidence>
<accession>A0A0C2WG40</accession>
<sequence>MELREGVVLPAFLGLEFKCRLRHQSIAQDGVLTGPIDNNQPNLPPFQPYQNFSVTIPASWAKGAAQLNVAHFTLIGVRHFLEIANATY</sequence>
<name>A0A0C2WG40_AMAMK</name>
<keyword evidence="2" id="KW-1185">Reference proteome</keyword>
<dbReference type="Proteomes" id="UP000054549">
    <property type="component" value="Unassembled WGS sequence"/>
</dbReference>
<dbReference type="InParanoid" id="A0A0C2WG40"/>
<dbReference type="OrthoDB" id="2841294at2759"/>
<dbReference type="AlphaFoldDB" id="A0A0C2WG40"/>